<gene>
    <name evidence="2" type="ORF">DMN91_003793</name>
</gene>
<name>A0A3L8DV27_OOCBI</name>
<organism evidence="2">
    <name type="scientific">Ooceraea biroi</name>
    <name type="common">Clonal raider ant</name>
    <name type="synonym">Cerapachys biroi</name>
    <dbReference type="NCBI Taxonomy" id="2015173"/>
    <lineage>
        <taxon>Eukaryota</taxon>
        <taxon>Metazoa</taxon>
        <taxon>Ecdysozoa</taxon>
        <taxon>Arthropoda</taxon>
        <taxon>Hexapoda</taxon>
        <taxon>Insecta</taxon>
        <taxon>Pterygota</taxon>
        <taxon>Neoptera</taxon>
        <taxon>Endopterygota</taxon>
        <taxon>Hymenoptera</taxon>
        <taxon>Apocrita</taxon>
        <taxon>Aculeata</taxon>
        <taxon>Formicoidea</taxon>
        <taxon>Formicidae</taxon>
        <taxon>Dorylinae</taxon>
        <taxon>Ooceraea</taxon>
    </lineage>
</organism>
<reference evidence="2" key="1">
    <citation type="journal article" date="2018" name="Genome Res.">
        <title>The genomic architecture and molecular evolution of ant odorant receptors.</title>
        <authorList>
            <person name="McKenzie S.K."/>
            <person name="Kronauer D.J.C."/>
        </authorList>
    </citation>
    <scope>NUCLEOTIDE SEQUENCE [LARGE SCALE GENOMIC DNA]</scope>
    <source>
        <strain evidence="2">Clonal line C1</strain>
    </source>
</reference>
<dbReference type="Proteomes" id="UP000279307">
    <property type="component" value="Chromosome 4"/>
</dbReference>
<protein>
    <submittedName>
        <fullName evidence="2">Uncharacterized protein</fullName>
    </submittedName>
</protein>
<dbReference type="AlphaFoldDB" id="A0A3L8DV27"/>
<evidence type="ECO:0000313" key="2">
    <source>
        <dbReference type="EMBL" id="RLU23588.1"/>
    </source>
</evidence>
<feature type="compositionally biased region" description="Basic and acidic residues" evidence="1">
    <location>
        <begin position="7"/>
        <end position="21"/>
    </location>
</feature>
<dbReference type="EMBL" id="QOIP01000004">
    <property type="protein sequence ID" value="RLU23588.1"/>
    <property type="molecule type" value="Genomic_DNA"/>
</dbReference>
<feature type="region of interest" description="Disordered" evidence="1">
    <location>
        <begin position="1"/>
        <end position="67"/>
    </location>
</feature>
<comment type="caution">
    <text evidence="2">The sequence shown here is derived from an EMBL/GenBank/DDBJ whole genome shotgun (WGS) entry which is preliminary data.</text>
</comment>
<proteinExistence type="predicted"/>
<sequence>MNHLHACRSEESDRRTSESQFRKRKWRRVSSSPRVLASRAKTRPAFSEEGGTNGGETKGRSSPKIDRAASAAATVVGVDVYRSNTDNLRISALSADGSALLCNGTTQALALIRRVKARPRAVHGI</sequence>
<feature type="compositionally biased region" description="Basic and acidic residues" evidence="1">
    <location>
        <begin position="57"/>
        <end position="67"/>
    </location>
</feature>
<evidence type="ECO:0000256" key="1">
    <source>
        <dbReference type="SAM" id="MobiDB-lite"/>
    </source>
</evidence>
<accession>A0A3L8DV27</accession>
<reference evidence="2" key="2">
    <citation type="submission" date="2018-07" db="EMBL/GenBank/DDBJ databases">
        <authorList>
            <person name="Mckenzie S.K."/>
            <person name="Kronauer D.J.C."/>
        </authorList>
    </citation>
    <scope>NUCLEOTIDE SEQUENCE</scope>
    <source>
        <strain evidence="2">Clonal line C1</strain>
    </source>
</reference>